<dbReference type="EMBL" id="JBBXJM010000001">
    <property type="protein sequence ID" value="KAL1413236.1"/>
    <property type="molecule type" value="Genomic_DNA"/>
</dbReference>
<accession>A0ABR3QFW1</accession>
<keyword evidence="3" id="KW-1185">Reference proteome</keyword>
<feature type="signal peptide" evidence="1">
    <location>
        <begin position="1"/>
        <end position="20"/>
    </location>
</feature>
<keyword evidence="1" id="KW-0732">Signal</keyword>
<gene>
    <name evidence="2" type="ORF">Q8F55_000989</name>
</gene>
<dbReference type="RefSeq" id="XP_069213180.1">
    <property type="nucleotide sequence ID" value="XM_069349636.1"/>
</dbReference>
<organism evidence="2 3">
    <name type="scientific">Vanrija albida</name>
    <dbReference type="NCBI Taxonomy" id="181172"/>
    <lineage>
        <taxon>Eukaryota</taxon>
        <taxon>Fungi</taxon>
        <taxon>Dikarya</taxon>
        <taxon>Basidiomycota</taxon>
        <taxon>Agaricomycotina</taxon>
        <taxon>Tremellomycetes</taxon>
        <taxon>Trichosporonales</taxon>
        <taxon>Trichosporonaceae</taxon>
        <taxon>Vanrija</taxon>
    </lineage>
</organism>
<proteinExistence type="predicted"/>
<feature type="chain" id="PRO_5045557576" evidence="1">
    <location>
        <begin position="21"/>
        <end position="300"/>
    </location>
</feature>
<name>A0ABR3QFW1_9TREE</name>
<evidence type="ECO:0000313" key="2">
    <source>
        <dbReference type="EMBL" id="KAL1413236.1"/>
    </source>
</evidence>
<sequence length="300" mass="33585">MRVAPLLLTATALLGTNVAALTKRETINAFTNFLDNFLAPNNEKVAASINSTLFAEDVTGTVDVSTNFDGRELSVEYLFGLFVNVHDDERPNIIGSPIAYEVTSLMAQNNYVFASIKFDFFYSKLNLHYPVQIDAWMLFNEQKEVQQYDVSFRRWAWAVDNLAPKILPQMAQYANITNTTDPAQILTRYSTPIICGAHEIYCKGDNQQYKSYSDCVSFISKTPLGTFYRMGEDNILCRSLHVPMLPLRPSVHCPHIGPTGGGMCVARNYTEVVLDNHFPKGFIASKCVKTLRGPRGNKTA</sequence>
<dbReference type="Proteomes" id="UP001565368">
    <property type="component" value="Unassembled WGS sequence"/>
</dbReference>
<evidence type="ECO:0000313" key="3">
    <source>
        <dbReference type="Proteomes" id="UP001565368"/>
    </source>
</evidence>
<comment type="caution">
    <text evidence="2">The sequence shown here is derived from an EMBL/GenBank/DDBJ whole genome shotgun (WGS) entry which is preliminary data.</text>
</comment>
<protein>
    <submittedName>
        <fullName evidence="2">Uncharacterized protein</fullName>
    </submittedName>
</protein>
<dbReference type="GeneID" id="95982032"/>
<evidence type="ECO:0000256" key="1">
    <source>
        <dbReference type="SAM" id="SignalP"/>
    </source>
</evidence>
<reference evidence="2 3" key="1">
    <citation type="submission" date="2023-08" db="EMBL/GenBank/DDBJ databases">
        <title>Annotated Genome Sequence of Vanrija albida AlHP1.</title>
        <authorList>
            <person name="Herzog R."/>
        </authorList>
    </citation>
    <scope>NUCLEOTIDE SEQUENCE [LARGE SCALE GENOMIC DNA]</scope>
    <source>
        <strain evidence="2 3">AlHP1</strain>
    </source>
</reference>